<organism evidence="1 2">
    <name type="scientific">Spiromyces aspiralis</name>
    <dbReference type="NCBI Taxonomy" id="68401"/>
    <lineage>
        <taxon>Eukaryota</taxon>
        <taxon>Fungi</taxon>
        <taxon>Fungi incertae sedis</taxon>
        <taxon>Zoopagomycota</taxon>
        <taxon>Kickxellomycotina</taxon>
        <taxon>Kickxellomycetes</taxon>
        <taxon>Kickxellales</taxon>
        <taxon>Kickxellaceae</taxon>
        <taxon>Spiromyces</taxon>
    </lineage>
</organism>
<evidence type="ECO:0000313" key="1">
    <source>
        <dbReference type="EMBL" id="KAJ1671330.1"/>
    </source>
</evidence>
<evidence type="ECO:0000313" key="2">
    <source>
        <dbReference type="Proteomes" id="UP001145114"/>
    </source>
</evidence>
<comment type="caution">
    <text evidence="1">The sequence shown here is derived from an EMBL/GenBank/DDBJ whole genome shotgun (WGS) entry which is preliminary data.</text>
</comment>
<reference evidence="1" key="1">
    <citation type="submission" date="2022-06" db="EMBL/GenBank/DDBJ databases">
        <title>Phylogenomic reconstructions and comparative analyses of Kickxellomycotina fungi.</title>
        <authorList>
            <person name="Reynolds N.K."/>
            <person name="Stajich J.E."/>
            <person name="Barry K."/>
            <person name="Grigoriev I.V."/>
            <person name="Crous P."/>
            <person name="Smith M.E."/>
        </authorList>
    </citation>
    <scope>NUCLEOTIDE SEQUENCE</scope>
    <source>
        <strain evidence="1">RSA 2271</strain>
    </source>
</reference>
<dbReference type="EMBL" id="JAMZIH010008802">
    <property type="protein sequence ID" value="KAJ1671330.1"/>
    <property type="molecule type" value="Genomic_DNA"/>
</dbReference>
<gene>
    <name evidence="1" type="ORF">EV182_007693</name>
</gene>
<dbReference type="Proteomes" id="UP001145114">
    <property type="component" value="Unassembled WGS sequence"/>
</dbReference>
<name>A0ACC1HCZ1_9FUNG</name>
<protein>
    <submittedName>
        <fullName evidence="1">Uncharacterized protein</fullName>
    </submittedName>
</protein>
<sequence>MCLVLVALYNNDIIDAKKRLQEFGAEGVSGLGFNHSSREYDASQKLLDAYNNSEPDELQGALAEIGVLVPYPSIFQLAVKIRARGMDKKPQRQHPAPPIISPGESYGSQGHGEEEASDDDELL</sequence>
<proteinExistence type="predicted"/>
<keyword evidence="2" id="KW-1185">Reference proteome</keyword>
<accession>A0ACC1HCZ1</accession>